<dbReference type="GO" id="GO:0004530">
    <property type="term" value="F:deoxyribonuclease I activity"/>
    <property type="evidence" value="ECO:0007669"/>
    <property type="project" value="UniProtKB-EC"/>
</dbReference>
<gene>
    <name evidence="5" type="ORF">J2W69_000934</name>
</gene>
<accession>A0ABU1VWB4</accession>
<dbReference type="EMBL" id="JAVDWR010000001">
    <property type="protein sequence ID" value="MDR7120019.1"/>
    <property type="molecule type" value="Genomic_DNA"/>
</dbReference>
<evidence type="ECO:0000313" key="5">
    <source>
        <dbReference type="EMBL" id="MDR7120019.1"/>
    </source>
</evidence>
<dbReference type="InterPro" id="IPR007346">
    <property type="entry name" value="Endonuclease-I"/>
</dbReference>
<name>A0ABU1VWB4_9GAMM</name>
<comment type="caution">
    <text evidence="5">The sequence shown here is derived from an EMBL/GenBank/DDBJ whole genome shotgun (WGS) entry which is preliminary data.</text>
</comment>
<proteinExistence type="inferred from homology"/>
<evidence type="ECO:0000313" key="6">
    <source>
        <dbReference type="Proteomes" id="UP001257909"/>
    </source>
</evidence>
<dbReference type="PANTHER" id="PTHR33607">
    <property type="entry name" value="ENDONUCLEASE-1"/>
    <property type="match status" value="1"/>
</dbReference>
<organism evidence="5 6">
    <name type="scientific">Rheinheimera soli</name>
    <dbReference type="NCBI Taxonomy" id="443616"/>
    <lineage>
        <taxon>Bacteria</taxon>
        <taxon>Pseudomonadati</taxon>
        <taxon>Pseudomonadota</taxon>
        <taxon>Gammaproteobacteria</taxon>
        <taxon>Chromatiales</taxon>
        <taxon>Chromatiaceae</taxon>
        <taxon>Rheinheimera</taxon>
    </lineage>
</organism>
<dbReference type="RefSeq" id="WP_310275027.1">
    <property type="nucleotide sequence ID" value="NZ_JAVDWR010000001.1"/>
</dbReference>
<dbReference type="InterPro" id="IPR044925">
    <property type="entry name" value="His-Me_finger_sf"/>
</dbReference>
<dbReference type="Proteomes" id="UP001257909">
    <property type="component" value="Unassembled WGS sequence"/>
</dbReference>
<reference evidence="5 6" key="1">
    <citation type="submission" date="2023-07" db="EMBL/GenBank/DDBJ databases">
        <title>Sorghum-associated microbial communities from plants grown in Nebraska, USA.</title>
        <authorList>
            <person name="Schachtman D."/>
        </authorList>
    </citation>
    <scope>NUCLEOTIDE SEQUENCE [LARGE SCALE GENOMIC DNA]</scope>
    <source>
        <strain evidence="5 6">4138</strain>
    </source>
</reference>
<dbReference type="Gene3D" id="3.40.10.10">
    <property type="entry name" value="DNA Methylphosphotriester Repair Domain"/>
    <property type="match status" value="1"/>
</dbReference>
<evidence type="ECO:0000256" key="1">
    <source>
        <dbReference type="ARBA" id="ARBA00006429"/>
    </source>
</evidence>
<dbReference type="SUPFAM" id="SSF57884">
    <property type="entry name" value="Ada DNA repair protein, N-terminal domain (N-Ada 10)"/>
    <property type="match status" value="1"/>
</dbReference>
<keyword evidence="2" id="KW-0540">Nuclease</keyword>
<dbReference type="InterPro" id="IPR035451">
    <property type="entry name" value="Ada-like_dom_sf"/>
</dbReference>
<evidence type="ECO:0000256" key="3">
    <source>
        <dbReference type="ARBA" id="ARBA00022801"/>
    </source>
</evidence>
<dbReference type="EC" id="3.1.21.1" evidence="5"/>
<comment type="similarity">
    <text evidence="1">Belongs to the EndA/NucM nuclease family.</text>
</comment>
<sequence>MFKFMFSFAFFVVWTVAAAPANFDSAKKLASRIYAPEKQEFYCGCDIRWQAGKGIPDLKACGYQIRKNGPRASRIEWEHVMPAQQFGSPLSCWRNGGREQCGKTDSLFKQMEADLFNLKPAIGEVNGDRAHYRFALLPPQTPQYGSCEVKVDFKSRQVEPRPQIRGDIARIHFYMADKYNIHLSKAQQQLFMAWHQQDPVDDTELKLQQRIAQHMGHGNDFVTGKKVWQLDYKASAFGLNKQPQASQIVAVAPVQTGQASGQVLGNKRSKLYHLSHCSGYRQVSERNQQWFDTEQQALNAGFKRAGNCSAETSIGAED</sequence>
<dbReference type="Pfam" id="PF04231">
    <property type="entry name" value="Endonuclease_1"/>
    <property type="match status" value="1"/>
</dbReference>
<keyword evidence="4" id="KW-0732">Signal</keyword>
<feature type="signal peptide" evidence="4">
    <location>
        <begin position="1"/>
        <end position="18"/>
    </location>
</feature>
<evidence type="ECO:0000256" key="4">
    <source>
        <dbReference type="SAM" id="SignalP"/>
    </source>
</evidence>
<keyword evidence="6" id="KW-1185">Reference proteome</keyword>
<dbReference type="PANTHER" id="PTHR33607:SF2">
    <property type="entry name" value="ENDONUCLEASE-1"/>
    <property type="match status" value="1"/>
</dbReference>
<dbReference type="SUPFAM" id="SSF54060">
    <property type="entry name" value="His-Me finger endonucleases"/>
    <property type="match status" value="1"/>
</dbReference>
<evidence type="ECO:0000256" key="2">
    <source>
        <dbReference type="ARBA" id="ARBA00022722"/>
    </source>
</evidence>
<keyword evidence="3 5" id="KW-0378">Hydrolase</keyword>
<feature type="chain" id="PRO_5045212861" evidence="4">
    <location>
        <begin position="19"/>
        <end position="318"/>
    </location>
</feature>
<protein>
    <submittedName>
        <fullName evidence="5">Deoxyribonuclease-1</fullName>
        <ecNumber evidence="5">3.1.21.1</ecNumber>
    </submittedName>
</protein>